<dbReference type="InterPro" id="IPR011009">
    <property type="entry name" value="Kinase-like_dom_sf"/>
</dbReference>
<accession>A0A8H5HGV1</accession>
<dbReference type="Pfam" id="PF17667">
    <property type="entry name" value="Pkinase_fungal"/>
    <property type="match status" value="1"/>
</dbReference>
<dbReference type="InterPro" id="IPR040976">
    <property type="entry name" value="Pkinase_fungal"/>
</dbReference>
<dbReference type="InterPro" id="IPR000719">
    <property type="entry name" value="Prot_kinase_dom"/>
</dbReference>
<organism evidence="3 4">
    <name type="scientific">Tricholomella constricta</name>
    <dbReference type="NCBI Taxonomy" id="117010"/>
    <lineage>
        <taxon>Eukaryota</taxon>
        <taxon>Fungi</taxon>
        <taxon>Dikarya</taxon>
        <taxon>Basidiomycota</taxon>
        <taxon>Agaricomycotina</taxon>
        <taxon>Agaricomycetes</taxon>
        <taxon>Agaricomycetidae</taxon>
        <taxon>Agaricales</taxon>
        <taxon>Tricholomatineae</taxon>
        <taxon>Lyophyllaceae</taxon>
        <taxon>Tricholomella</taxon>
    </lineage>
</organism>
<dbReference type="InterPro" id="IPR008266">
    <property type="entry name" value="Tyr_kinase_AS"/>
</dbReference>
<dbReference type="AlphaFoldDB" id="A0A8H5HGV1"/>
<dbReference type="GO" id="GO:0005524">
    <property type="term" value="F:ATP binding"/>
    <property type="evidence" value="ECO:0007669"/>
    <property type="project" value="InterPro"/>
</dbReference>
<evidence type="ECO:0000259" key="2">
    <source>
        <dbReference type="PROSITE" id="PS50011"/>
    </source>
</evidence>
<sequence length="724" mass="80517">MSSKPSQFGSLEQQSPQRHHSGSARNSVATPVRSYEISRDALRVDLQERVTYNVNFLTNTLQVEQVNSNLVNSCKTKICASAAWTTLLHVIELANIPKGGKNWNEEYMYQPLYDIFDIIESEGSNSTESQGRRCKRKIVISGSEVFKDEGQGLASACPDMSVIDVDPSTIASPVDIAQVFHRQVASFWEIKTSRAEDPEPYHSSPTKVKEFTAQLADFAAYQFAARPLQIYVIGFALFGDTFRAALFTRSNVYFSPAYNISRADGLEMLIRVVRRLTWDATHQDLGMDPCARLTADHTFYGPEYPSFTVDMMGGANLPSDYPPLRPVITTGFPLWTSLSLLGRGSSVWRCTGDSPTILKVMWRNADRVGEAKIYDIIGTGPGIANLIKGGDVMMQITGKDYCLCTDFIADSLGIERRGSNVVLHRVVIDKFGKLLWEYNDIRELVNGLRAAITGHRHLHDMGIIHQDISPGNVYLWVSTDDDDGPPPGYEGFIADLELASLPQPKTIDVAVPRLPQPSHSTSPATTKGPYIIPVPSEKPMVAPSPSLVPHHSISETCPAPPKSAPGPALMGTAQFIALAVLVSILDEKPIARTVHHDLESFLLVVIYSLYRRELSRRPKNEKLRIEYEEIFGKVKLREIRTARALLHGRLNVLVSILDLPAGVLLVLCLRRIKNQNLEFPTTKPTPAELFTDDAKKALINVPITYEDIYEDLDKVMEAVDKERN</sequence>
<protein>
    <recommendedName>
        <fullName evidence="2">Protein kinase domain-containing protein</fullName>
    </recommendedName>
</protein>
<dbReference type="Gene3D" id="1.10.510.10">
    <property type="entry name" value="Transferase(Phosphotransferase) domain 1"/>
    <property type="match status" value="1"/>
</dbReference>
<feature type="domain" description="Protein kinase" evidence="2">
    <location>
        <begin position="227"/>
        <end position="724"/>
    </location>
</feature>
<dbReference type="PROSITE" id="PS00109">
    <property type="entry name" value="PROTEIN_KINASE_TYR"/>
    <property type="match status" value="1"/>
</dbReference>
<dbReference type="OrthoDB" id="3271139at2759"/>
<reference evidence="3 4" key="1">
    <citation type="journal article" date="2020" name="ISME J.">
        <title>Uncovering the hidden diversity of litter-decomposition mechanisms in mushroom-forming fungi.</title>
        <authorList>
            <person name="Floudas D."/>
            <person name="Bentzer J."/>
            <person name="Ahren D."/>
            <person name="Johansson T."/>
            <person name="Persson P."/>
            <person name="Tunlid A."/>
        </authorList>
    </citation>
    <scope>NUCLEOTIDE SEQUENCE [LARGE SCALE GENOMIC DNA]</scope>
    <source>
        <strain evidence="3 4">CBS 661.87</strain>
    </source>
</reference>
<dbReference type="EMBL" id="JAACJP010000007">
    <property type="protein sequence ID" value="KAF5383054.1"/>
    <property type="molecule type" value="Genomic_DNA"/>
</dbReference>
<keyword evidence="4" id="KW-1185">Reference proteome</keyword>
<feature type="region of interest" description="Disordered" evidence="1">
    <location>
        <begin position="1"/>
        <end position="31"/>
    </location>
</feature>
<evidence type="ECO:0000313" key="3">
    <source>
        <dbReference type="EMBL" id="KAF5383054.1"/>
    </source>
</evidence>
<dbReference type="GO" id="GO:0004672">
    <property type="term" value="F:protein kinase activity"/>
    <property type="evidence" value="ECO:0007669"/>
    <property type="project" value="InterPro"/>
</dbReference>
<comment type="caution">
    <text evidence="3">The sequence shown here is derived from an EMBL/GenBank/DDBJ whole genome shotgun (WGS) entry which is preliminary data.</text>
</comment>
<evidence type="ECO:0000256" key="1">
    <source>
        <dbReference type="SAM" id="MobiDB-lite"/>
    </source>
</evidence>
<evidence type="ECO:0000313" key="4">
    <source>
        <dbReference type="Proteomes" id="UP000565441"/>
    </source>
</evidence>
<feature type="region of interest" description="Disordered" evidence="1">
    <location>
        <begin position="543"/>
        <end position="562"/>
    </location>
</feature>
<gene>
    <name evidence="3" type="ORF">D9615_004941</name>
</gene>
<name>A0A8H5HGV1_9AGAR</name>
<feature type="compositionally biased region" description="Polar residues" evidence="1">
    <location>
        <begin position="1"/>
        <end position="16"/>
    </location>
</feature>
<dbReference type="SUPFAM" id="SSF56112">
    <property type="entry name" value="Protein kinase-like (PK-like)"/>
    <property type="match status" value="1"/>
</dbReference>
<dbReference type="PANTHER" id="PTHR38248">
    <property type="entry name" value="FUNK1 6"/>
    <property type="match status" value="1"/>
</dbReference>
<dbReference type="Proteomes" id="UP000565441">
    <property type="component" value="Unassembled WGS sequence"/>
</dbReference>
<dbReference type="PANTHER" id="PTHR38248:SF2">
    <property type="entry name" value="FUNK1 11"/>
    <property type="match status" value="1"/>
</dbReference>
<proteinExistence type="predicted"/>
<dbReference type="PROSITE" id="PS50011">
    <property type="entry name" value="PROTEIN_KINASE_DOM"/>
    <property type="match status" value="1"/>
</dbReference>